<feature type="domain" description="Integrase catalytic" evidence="2">
    <location>
        <begin position="132"/>
        <end position="326"/>
    </location>
</feature>
<comment type="similarity">
    <text evidence="1">Belongs to the transposase IS21/IS408/IS1162 family.</text>
</comment>
<evidence type="ECO:0000313" key="6">
    <source>
        <dbReference type="EMBL" id="AQX02204.1"/>
    </source>
</evidence>
<protein>
    <recommendedName>
        <fullName evidence="2">Integrase catalytic domain-containing protein</fullName>
    </recommendedName>
</protein>
<organism evidence="7 8">
    <name type="scientific">Elizabethkingia anophelis</name>
    <dbReference type="NCBI Taxonomy" id="1117645"/>
    <lineage>
        <taxon>Bacteria</taxon>
        <taxon>Pseudomonadati</taxon>
        <taxon>Bacteroidota</taxon>
        <taxon>Flavobacteriia</taxon>
        <taxon>Flavobacteriales</taxon>
        <taxon>Weeksellaceae</taxon>
        <taxon>Elizabethkingia</taxon>
    </lineage>
</organism>
<dbReference type="SUPFAM" id="SSF53098">
    <property type="entry name" value="Ribonuclease H-like"/>
    <property type="match status" value="1"/>
</dbReference>
<dbReference type="InterPro" id="IPR036397">
    <property type="entry name" value="RNaseH_sf"/>
</dbReference>
<reference evidence="7 8" key="1">
    <citation type="submission" date="2016-07" db="EMBL/GenBank/DDBJ databases">
        <title>Revisiting the taxonomy of the Elizabethkingia Genus using Whole-Genome Sequencing, Optical Mapping, and MALDI-TOF, along with proposal of three novel Elizabethkingia species: Elizabethkingia bruuniana sp. nov., Elizabethkingia ursingii sp. nov., and Elizabethkingia occulta sp. nov.</title>
        <authorList>
            <person name="Nicholson A.C."/>
        </authorList>
    </citation>
    <scope>NUCLEOTIDE SEQUENCE [LARGE SCALE GENOMIC DNA]</scope>
    <source>
        <strain evidence="7 8">F3201</strain>
    </source>
</reference>
<evidence type="ECO:0000313" key="4">
    <source>
        <dbReference type="EMBL" id="AQX01464.1"/>
    </source>
</evidence>
<dbReference type="PROSITE" id="PS50994">
    <property type="entry name" value="INTEGRASE"/>
    <property type="match status" value="1"/>
</dbReference>
<dbReference type="Proteomes" id="UP000190848">
    <property type="component" value="Chromosome"/>
</dbReference>
<dbReference type="GO" id="GO:0003676">
    <property type="term" value="F:nucleic acid binding"/>
    <property type="evidence" value="ECO:0007669"/>
    <property type="project" value="InterPro"/>
</dbReference>
<dbReference type="Gene3D" id="3.30.420.10">
    <property type="entry name" value="Ribonuclease H-like superfamily/Ribonuclease H"/>
    <property type="match status" value="1"/>
</dbReference>
<dbReference type="NCBIfam" id="NF033546">
    <property type="entry name" value="transpos_IS21"/>
    <property type="match status" value="1"/>
</dbReference>
<dbReference type="InterPro" id="IPR054353">
    <property type="entry name" value="IstA-like_C"/>
</dbReference>
<evidence type="ECO:0000313" key="3">
    <source>
        <dbReference type="EMBL" id="AQX00500.1"/>
    </source>
</evidence>
<dbReference type="Pfam" id="PF22483">
    <property type="entry name" value="Mu-transpos_C_2"/>
    <property type="match status" value="1"/>
</dbReference>
<dbReference type="AlphaFoldDB" id="A0AAU8VH35"/>
<evidence type="ECO:0000313" key="5">
    <source>
        <dbReference type="EMBL" id="AQX02196.1"/>
    </source>
</evidence>
<dbReference type="EMBL" id="CP016374">
    <property type="protein sequence ID" value="AQX01464.1"/>
    <property type="molecule type" value="Genomic_DNA"/>
</dbReference>
<dbReference type="EMBL" id="CP016374">
    <property type="protein sequence ID" value="AQX00500.1"/>
    <property type="molecule type" value="Genomic_DNA"/>
</dbReference>
<evidence type="ECO:0000313" key="7">
    <source>
        <dbReference type="EMBL" id="AQX02221.1"/>
    </source>
</evidence>
<accession>A0AAU8VH35</accession>
<evidence type="ECO:0000256" key="1">
    <source>
        <dbReference type="ARBA" id="ARBA00009277"/>
    </source>
</evidence>
<sequence length="532" mass="62551">MSGKIIRMSKLKQVLQLHLLGYSNRRISRDLELDKGTVNRYVNKIRNHHYDPESLLELEEPVLEGKFHAGHPAYKQERFEDFKERIPYFEKELSRRHVKRITLWEEYIESNPDGYRYSQFCYHLSQLKRARGASSPIEYVAAEKLYVDFAGDTMEYIDRESGEVLKAQIFVACFPYSDYTFIMAVPSQRSDDFLYALSCSLKYFGGSPKILVPDNLKSAVIKADRYEPELNLLMEDFANHYGIVVIPARPKRPKDKASVENQVKIIYTRVYAKLRNEKFFTLEELNKALLVKTKEHNQTRMQQKPYSREEKFLADEKPQLKVLAEKDFEVKYYTSLTVSHNNCIYLGRDKHYYSVPYAYIGKKVAVIYTRTLVKIYCENECIATHLRTVGYGYTVIKDHLSSSHQYYQNRSPEYYIRQAEKRSACLPDLIRLNFDTGTHPELLYKRCDGLLSLQRKTDPVVFEKACAYAITHHLLSYKALENIIRNKAFLLNQEQKPLKKNPTTHENIRGKEYYQNINQNKQLTLWNNSETN</sequence>
<proteinExistence type="inferred from homology"/>
<dbReference type="GO" id="GO:0015074">
    <property type="term" value="P:DNA integration"/>
    <property type="evidence" value="ECO:0007669"/>
    <property type="project" value="InterPro"/>
</dbReference>
<name>A0AAU8VH35_9FLAO</name>
<dbReference type="EMBL" id="CP016374">
    <property type="protein sequence ID" value="AQX02221.1"/>
    <property type="molecule type" value="Genomic_DNA"/>
</dbReference>
<dbReference type="EMBL" id="CP016374">
    <property type="protein sequence ID" value="AQX02196.1"/>
    <property type="molecule type" value="Genomic_DNA"/>
</dbReference>
<gene>
    <name evidence="3" type="ORF">BBD32_02960</name>
    <name evidence="4" type="ORF">BBD32_08315</name>
    <name evidence="5" type="ORF">BBD32_12320</name>
    <name evidence="6" type="ORF">BBD32_12385</name>
    <name evidence="7" type="ORF">BBD32_12480</name>
</gene>
<dbReference type="EMBL" id="CP016374">
    <property type="protein sequence ID" value="AQX02204.1"/>
    <property type="molecule type" value="Genomic_DNA"/>
</dbReference>
<dbReference type="PANTHER" id="PTHR35004">
    <property type="entry name" value="TRANSPOSASE RV3428C-RELATED"/>
    <property type="match status" value="1"/>
</dbReference>
<evidence type="ECO:0000313" key="8">
    <source>
        <dbReference type="Proteomes" id="UP000190848"/>
    </source>
</evidence>
<dbReference type="PANTHER" id="PTHR35004:SF8">
    <property type="entry name" value="TRANSPOSASE RV3428C-RELATED"/>
    <property type="match status" value="1"/>
</dbReference>
<dbReference type="InterPro" id="IPR012337">
    <property type="entry name" value="RNaseH-like_sf"/>
</dbReference>
<evidence type="ECO:0000259" key="2">
    <source>
        <dbReference type="PROSITE" id="PS50994"/>
    </source>
</evidence>
<dbReference type="InterPro" id="IPR001584">
    <property type="entry name" value="Integrase_cat-core"/>
</dbReference>